<sequence>MITMLAMALLIASLAAVPARGGPARASGLYTAAREVSPWWNASAISGEYVSAAAFLGMAGLVLAYGADMLWLPIGAAAGHVVLLALVTAPLRRSGAYTVSDFAEWRLGSRRVRRAVSACVLVIGWFYLLPQFQGAGVTLSVISGLPVWMGWLVVVAAVVVLVLPGGVRSITGVQAVQFWLKLTAVTIPALVFIAVWRLQNDADAARPPYFHRDTTVTADTAAGIHLTAPAVVAVTGVLDGRRHDGERLRLAAGRHQVRAGTRMRFPAGSPVPHTSRIALLRGDRWATPFAGGREHPLAATYSVLLATILGTMGLPQITVRFYTNSCGSAARRTAGLVVLMLAVFSLFPALFGTLGRLYTPELLMTGETDATLLLLPQRMLPGVTGDLLTALVATGAFAAFTSTSCGVVVAVSGSIAQGLGGGARGFRAAVLVAVAVPLLVAPWACSPQSAALVTVAFAVAASSLAPLLVLGVWWRRLTPAAATAGILAGGVPATAAGLARVLGDPGPGSGWLGTLVEQPAIVTVPLAFAVTVAVSLLTPGRIPDRTERAMARMHLPDGLGPDGPR</sequence>
<dbReference type="PANTHER" id="PTHR48086">
    <property type="entry name" value="SODIUM/PROLINE SYMPORTER-RELATED"/>
    <property type="match status" value="1"/>
</dbReference>
<dbReference type="RefSeq" id="WP_252799900.1">
    <property type="nucleotide sequence ID" value="NZ_BAAABM010000007.1"/>
</dbReference>
<keyword evidence="5 10" id="KW-0812">Transmembrane</keyword>
<evidence type="ECO:0000256" key="4">
    <source>
        <dbReference type="ARBA" id="ARBA00022475"/>
    </source>
</evidence>
<dbReference type="PROSITE" id="PS50283">
    <property type="entry name" value="NA_SOLUT_SYMP_3"/>
    <property type="match status" value="1"/>
</dbReference>
<evidence type="ECO:0000256" key="9">
    <source>
        <dbReference type="RuleBase" id="RU362091"/>
    </source>
</evidence>
<reference evidence="12" key="1">
    <citation type="journal article" date="2019" name="Int. J. Syst. Evol. Microbiol.">
        <title>The Global Catalogue of Microorganisms (GCM) 10K type strain sequencing project: providing services to taxonomists for standard genome sequencing and annotation.</title>
        <authorList>
            <consortium name="The Broad Institute Genomics Platform"/>
            <consortium name="The Broad Institute Genome Sequencing Center for Infectious Disease"/>
            <person name="Wu L."/>
            <person name="Ma J."/>
        </authorList>
    </citation>
    <scope>NUCLEOTIDE SEQUENCE [LARGE SCALE GENOMIC DNA]</scope>
    <source>
        <strain evidence="12">JCM 3146</strain>
    </source>
</reference>
<dbReference type="Gene3D" id="1.20.1730.10">
    <property type="entry name" value="Sodium/glucose cotransporter"/>
    <property type="match status" value="1"/>
</dbReference>
<dbReference type="InterPro" id="IPR038377">
    <property type="entry name" value="Na/Glc_symporter_sf"/>
</dbReference>
<evidence type="ECO:0000256" key="8">
    <source>
        <dbReference type="ARBA" id="ARBA00023136"/>
    </source>
</evidence>
<comment type="similarity">
    <text evidence="2 9">Belongs to the sodium:solute symporter (SSF) (TC 2.A.21) family.</text>
</comment>
<evidence type="ECO:0000256" key="2">
    <source>
        <dbReference type="ARBA" id="ARBA00006434"/>
    </source>
</evidence>
<keyword evidence="7 10" id="KW-1133">Transmembrane helix</keyword>
<feature type="transmembrane region" description="Helical" evidence="10">
    <location>
        <begin position="298"/>
        <end position="322"/>
    </location>
</feature>
<proteinExistence type="inferred from homology"/>
<feature type="transmembrane region" description="Helical" evidence="10">
    <location>
        <begin position="148"/>
        <end position="167"/>
    </location>
</feature>
<keyword evidence="4" id="KW-1003">Cell membrane</keyword>
<dbReference type="PANTHER" id="PTHR48086:SF6">
    <property type="entry name" value="CATION_ACETATE SYMPORTER ACTP"/>
    <property type="match status" value="1"/>
</dbReference>
<feature type="transmembrane region" description="Helical" evidence="10">
    <location>
        <begin position="179"/>
        <end position="198"/>
    </location>
</feature>
<protein>
    <submittedName>
        <fullName evidence="11">Cation acetate symporter</fullName>
    </submittedName>
</protein>
<dbReference type="Proteomes" id="UP001501822">
    <property type="component" value="Unassembled WGS sequence"/>
</dbReference>
<dbReference type="EMBL" id="BAAABM010000007">
    <property type="protein sequence ID" value="GAA0324788.1"/>
    <property type="molecule type" value="Genomic_DNA"/>
</dbReference>
<dbReference type="InterPro" id="IPR050277">
    <property type="entry name" value="Sodium:Solute_Symporter"/>
</dbReference>
<comment type="subcellular location">
    <subcellularLocation>
        <location evidence="1">Cell membrane</location>
        <topology evidence="1">Multi-pass membrane protein</topology>
    </subcellularLocation>
</comment>
<name>A0ABP3FVB7_9ACTN</name>
<evidence type="ECO:0000256" key="3">
    <source>
        <dbReference type="ARBA" id="ARBA00022448"/>
    </source>
</evidence>
<keyword evidence="8 10" id="KW-0472">Membrane</keyword>
<evidence type="ECO:0000256" key="1">
    <source>
        <dbReference type="ARBA" id="ARBA00004651"/>
    </source>
</evidence>
<feature type="transmembrane region" description="Helical" evidence="10">
    <location>
        <begin position="519"/>
        <end position="538"/>
    </location>
</feature>
<dbReference type="InterPro" id="IPR001734">
    <property type="entry name" value="Na/solute_symporter"/>
</dbReference>
<organism evidence="11 12">
    <name type="scientific">Actinoallomurus spadix</name>
    <dbReference type="NCBI Taxonomy" id="79912"/>
    <lineage>
        <taxon>Bacteria</taxon>
        <taxon>Bacillati</taxon>
        <taxon>Actinomycetota</taxon>
        <taxon>Actinomycetes</taxon>
        <taxon>Streptosporangiales</taxon>
        <taxon>Thermomonosporaceae</taxon>
        <taxon>Actinoallomurus</taxon>
    </lineage>
</organism>
<feature type="transmembrane region" description="Helical" evidence="10">
    <location>
        <begin position="70"/>
        <end position="91"/>
    </location>
</feature>
<dbReference type="Pfam" id="PF00474">
    <property type="entry name" value="SSF"/>
    <property type="match status" value="2"/>
</dbReference>
<keyword evidence="3" id="KW-0813">Transport</keyword>
<evidence type="ECO:0000256" key="10">
    <source>
        <dbReference type="SAM" id="Phobius"/>
    </source>
</evidence>
<gene>
    <name evidence="11" type="ORF">GCM10010151_13380</name>
</gene>
<dbReference type="CDD" id="cd11480">
    <property type="entry name" value="SLC5sbd_u4"/>
    <property type="match status" value="1"/>
</dbReference>
<evidence type="ECO:0000313" key="11">
    <source>
        <dbReference type="EMBL" id="GAA0324788.1"/>
    </source>
</evidence>
<comment type="caution">
    <text evidence="11">The sequence shown here is derived from an EMBL/GenBank/DDBJ whole genome shotgun (WGS) entry which is preliminary data.</text>
</comment>
<keyword evidence="6" id="KW-0769">Symport</keyword>
<evidence type="ECO:0000256" key="6">
    <source>
        <dbReference type="ARBA" id="ARBA00022847"/>
    </source>
</evidence>
<feature type="transmembrane region" description="Helical" evidence="10">
    <location>
        <begin position="480"/>
        <end position="499"/>
    </location>
</feature>
<feature type="transmembrane region" description="Helical" evidence="10">
    <location>
        <begin position="425"/>
        <end position="444"/>
    </location>
</feature>
<evidence type="ECO:0000313" key="12">
    <source>
        <dbReference type="Proteomes" id="UP001501822"/>
    </source>
</evidence>
<feature type="transmembrane region" description="Helical" evidence="10">
    <location>
        <begin position="387"/>
        <end position="413"/>
    </location>
</feature>
<keyword evidence="12" id="KW-1185">Reference proteome</keyword>
<feature type="transmembrane region" description="Helical" evidence="10">
    <location>
        <begin position="334"/>
        <end position="354"/>
    </location>
</feature>
<evidence type="ECO:0000256" key="5">
    <source>
        <dbReference type="ARBA" id="ARBA00022692"/>
    </source>
</evidence>
<feature type="transmembrane region" description="Helical" evidence="10">
    <location>
        <begin position="112"/>
        <end position="128"/>
    </location>
</feature>
<evidence type="ECO:0000256" key="7">
    <source>
        <dbReference type="ARBA" id="ARBA00022989"/>
    </source>
</evidence>
<feature type="transmembrane region" description="Helical" evidence="10">
    <location>
        <begin position="450"/>
        <end position="473"/>
    </location>
</feature>
<accession>A0ABP3FVB7</accession>